<sequence length="152" mass="16500">MCVIMVWKRNALFAGSYDAAGTLAILCALPLARGSFPDRDLPHRRSAIVPFGPVSFRRNLSASEGVCTLCERTRRMAFHSGAFIDLPDDPSREIGRDDAVQGRFTTETRAVSKRRAKSAQSPRVSVQRAARAGPRNAGRRAGSVAIATARDT</sequence>
<dbReference type="Proteomes" id="UP000295484">
    <property type="component" value="Unassembled WGS sequence"/>
</dbReference>
<dbReference type="EMBL" id="SOEB01000008">
    <property type="protein sequence ID" value="TDX29697.1"/>
    <property type="molecule type" value="Genomic_DNA"/>
</dbReference>
<reference evidence="2 3" key="1">
    <citation type="submission" date="2019-03" db="EMBL/GenBank/DDBJ databases">
        <title>Genomic Encyclopedia of Type Strains, Phase IV (KMG-IV): sequencing the most valuable type-strain genomes for metagenomic binning, comparative biology and taxonomic classification.</title>
        <authorList>
            <person name="Goeker M."/>
        </authorList>
    </citation>
    <scope>NUCLEOTIDE SEQUENCE [LARGE SCALE GENOMIC DNA]</scope>
    <source>
        <strain evidence="2 3">JA181</strain>
    </source>
</reference>
<feature type="compositionally biased region" description="Low complexity" evidence="1">
    <location>
        <begin position="128"/>
        <end position="142"/>
    </location>
</feature>
<protein>
    <submittedName>
        <fullName evidence="2">Uncharacterized protein</fullName>
    </submittedName>
</protein>
<gene>
    <name evidence="2" type="ORF">EV657_108117</name>
</gene>
<evidence type="ECO:0000313" key="2">
    <source>
        <dbReference type="EMBL" id="TDX29697.1"/>
    </source>
</evidence>
<organism evidence="2 3">
    <name type="scientific">Rhodovulum visakhapatnamense</name>
    <dbReference type="NCBI Taxonomy" id="364297"/>
    <lineage>
        <taxon>Bacteria</taxon>
        <taxon>Pseudomonadati</taxon>
        <taxon>Pseudomonadota</taxon>
        <taxon>Alphaproteobacteria</taxon>
        <taxon>Rhodobacterales</taxon>
        <taxon>Paracoccaceae</taxon>
        <taxon>Rhodovulum</taxon>
    </lineage>
</organism>
<dbReference type="AlphaFoldDB" id="A0A4R8FVW3"/>
<comment type="caution">
    <text evidence="2">The sequence shown here is derived from an EMBL/GenBank/DDBJ whole genome shotgun (WGS) entry which is preliminary data.</text>
</comment>
<name>A0A4R8FVW3_9RHOB</name>
<evidence type="ECO:0000313" key="3">
    <source>
        <dbReference type="Proteomes" id="UP000295484"/>
    </source>
</evidence>
<proteinExistence type="predicted"/>
<feature type="region of interest" description="Disordered" evidence="1">
    <location>
        <begin position="103"/>
        <end position="152"/>
    </location>
</feature>
<evidence type="ECO:0000256" key="1">
    <source>
        <dbReference type="SAM" id="MobiDB-lite"/>
    </source>
</evidence>
<accession>A0A4R8FVW3</accession>